<feature type="transmembrane region" description="Helical" evidence="6">
    <location>
        <begin position="30"/>
        <end position="53"/>
    </location>
</feature>
<accession>A0A7T0HGC9</accession>
<dbReference type="GO" id="GO:0005886">
    <property type="term" value="C:plasma membrane"/>
    <property type="evidence" value="ECO:0007669"/>
    <property type="project" value="UniProtKB-SubCell"/>
</dbReference>
<comment type="subcellular location">
    <subcellularLocation>
        <location evidence="1">Cell membrane</location>
        <topology evidence="1">Multi-pass membrane protein</topology>
    </subcellularLocation>
</comment>
<organism evidence="7 8">
    <name type="scientific">Pectobacterium versatile</name>
    <dbReference type="NCBI Taxonomy" id="2488639"/>
    <lineage>
        <taxon>Bacteria</taxon>
        <taxon>Pseudomonadati</taxon>
        <taxon>Pseudomonadota</taxon>
        <taxon>Gammaproteobacteria</taxon>
        <taxon>Enterobacterales</taxon>
        <taxon>Pectobacteriaceae</taxon>
        <taxon>Pectobacterium</taxon>
    </lineage>
</organism>
<dbReference type="InterPro" id="IPR050833">
    <property type="entry name" value="Poly_Biosynth_Transport"/>
</dbReference>
<dbReference type="RefSeq" id="WP_196387963.1">
    <property type="nucleotide sequence ID" value="NZ_CP065030.1"/>
</dbReference>
<evidence type="ECO:0000256" key="2">
    <source>
        <dbReference type="ARBA" id="ARBA00022475"/>
    </source>
</evidence>
<dbReference type="PANTHER" id="PTHR30250:SF11">
    <property type="entry name" value="O-ANTIGEN TRANSPORTER-RELATED"/>
    <property type="match status" value="1"/>
</dbReference>
<evidence type="ECO:0000256" key="4">
    <source>
        <dbReference type="ARBA" id="ARBA00022989"/>
    </source>
</evidence>
<name>A0A7T0HGC9_9GAMM</name>
<dbReference type="InterPro" id="IPR002797">
    <property type="entry name" value="Polysacc_synth"/>
</dbReference>
<keyword evidence="3 6" id="KW-0812">Transmembrane</keyword>
<keyword evidence="4 6" id="KW-1133">Transmembrane helix</keyword>
<gene>
    <name evidence="7" type="ORF">F131LOC_006635</name>
</gene>
<dbReference type="EMBL" id="CP065030">
    <property type="protein sequence ID" value="QPK17020.1"/>
    <property type="molecule type" value="Genomic_DNA"/>
</dbReference>
<feature type="transmembrane region" description="Helical" evidence="6">
    <location>
        <begin position="191"/>
        <end position="214"/>
    </location>
</feature>
<evidence type="ECO:0000313" key="8">
    <source>
        <dbReference type="Proteomes" id="UP000237284"/>
    </source>
</evidence>
<proteinExistence type="predicted"/>
<sequence length="231" mass="25104">MSWIALSNFISRGVGLVFVFTLVTRKKDDIGIALLIQGATGLAASIIGLYFAFSNKLTSIAFVSFSDAREQLIKGGSIFASTFSVSLYTTSIPLILGLTSGVASVGIYSAADKIRLALQGVIGPFSQALYPRVSKLMTISSERAMSLVRRTSIFILFPTLCISVFICFFFPRSYIFMYGEGHELSASILRIIWAIPIVAAGNILGIQVLLPVGLQRYFGFTYILQVLLVSL</sequence>
<reference evidence="7 8" key="1">
    <citation type="submission" date="2020-11" db="EMBL/GenBank/DDBJ databases">
        <title>Complete genome sequence of Pectobacterium versatile F131.</title>
        <authorList>
            <person name="Shirshikov F.V."/>
            <person name="Miroshnikov K."/>
            <person name="Toshakov S.V."/>
            <person name="Kabanova A.P."/>
            <person name="Barannik A.P."/>
            <person name="Shneider M."/>
            <person name="Ignatov A.N."/>
            <person name="Miroshnikov K.A."/>
            <person name="Mikhailova Y.V."/>
            <person name="Shelenkov A."/>
            <person name="Yanushevich Y.G."/>
            <person name="Evseev P.V."/>
        </authorList>
    </citation>
    <scope>NUCLEOTIDE SEQUENCE [LARGE SCALE GENOMIC DNA]</scope>
    <source>
        <strain evidence="7 8">F131</strain>
    </source>
</reference>
<evidence type="ECO:0000256" key="3">
    <source>
        <dbReference type="ARBA" id="ARBA00022692"/>
    </source>
</evidence>
<evidence type="ECO:0000313" key="7">
    <source>
        <dbReference type="EMBL" id="QPK17020.1"/>
    </source>
</evidence>
<dbReference type="Pfam" id="PF01943">
    <property type="entry name" value="Polysacc_synt"/>
    <property type="match status" value="1"/>
</dbReference>
<feature type="transmembrane region" description="Helical" evidence="6">
    <location>
        <begin position="6"/>
        <end position="23"/>
    </location>
</feature>
<evidence type="ECO:0000256" key="5">
    <source>
        <dbReference type="ARBA" id="ARBA00023136"/>
    </source>
</evidence>
<dbReference type="Proteomes" id="UP000237284">
    <property type="component" value="Chromosome"/>
</dbReference>
<evidence type="ECO:0000256" key="6">
    <source>
        <dbReference type="SAM" id="Phobius"/>
    </source>
</evidence>
<feature type="transmembrane region" description="Helical" evidence="6">
    <location>
        <begin position="153"/>
        <end position="171"/>
    </location>
</feature>
<protein>
    <submittedName>
        <fullName evidence="7">Oligosaccharide flippase family protein</fullName>
    </submittedName>
</protein>
<feature type="transmembrane region" description="Helical" evidence="6">
    <location>
        <begin position="92"/>
        <end position="111"/>
    </location>
</feature>
<keyword evidence="5 6" id="KW-0472">Membrane</keyword>
<dbReference type="PANTHER" id="PTHR30250">
    <property type="entry name" value="PST FAMILY PREDICTED COLANIC ACID TRANSPORTER"/>
    <property type="match status" value="1"/>
</dbReference>
<dbReference type="AlphaFoldDB" id="A0A7T0HGC9"/>
<keyword evidence="2" id="KW-1003">Cell membrane</keyword>
<evidence type="ECO:0000256" key="1">
    <source>
        <dbReference type="ARBA" id="ARBA00004651"/>
    </source>
</evidence>